<organism evidence="1 2">
    <name type="scientific">Panicum virgatum</name>
    <name type="common">Blackwell switchgrass</name>
    <dbReference type="NCBI Taxonomy" id="38727"/>
    <lineage>
        <taxon>Eukaryota</taxon>
        <taxon>Viridiplantae</taxon>
        <taxon>Streptophyta</taxon>
        <taxon>Embryophyta</taxon>
        <taxon>Tracheophyta</taxon>
        <taxon>Spermatophyta</taxon>
        <taxon>Magnoliopsida</taxon>
        <taxon>Liliopsida</taxon>
        <taxon>Poales</taxon>
        <taxon>Poaceae</taxon>
        <taxon>PACMAD clade</taxon>
        <taxon>Panicoideae</taxon>
        <taxon>Panicodae</taxon>
        <taxon>Paniceae</taxon>
        <taxon>Panicinae</taxon>
        <taxon>Panicum</taxon>
        <taxon>Panicum sect. Hiantes</taxon>
    </lineage>
</organism>
<keyword evidence="2" id="KW-1185">Reference proteome</keyword>
<accession>A0A8T0SV71</accession>
<dbReference type="EMBL" id="CM029045">
    <property type="protein sequence ID" value="KAG2602541.1"/>
    <property type="molecule type" value="Genomic_DNA"/>
</dbReference>
<evidence type="ECO:0000313" key="2">
    <source>
        <dbReference type="Proteomes" id="UP000823388"/>
    </source>
</evidence>
<comment type="caution">
    <text evidence="1">The sequence shown here is derived from an EMBL/GenBank/DDBJ whole genome shotgun (WGS) entry which is preliminary data.</text>
</comment>
<proteinExistence type="predicted"/>
<name>A0A8T0SV71_PANVG</name>
<sequence length="75" mass="8525">MVTALGTPDWIKYGWVNVSRPFDLMDLSWSLLLDLNGGSLQDGMSVMQDPIQGCHEYLRNHRCIVVIDSLRSTEE</sequence>
<dbReference type="Proteomes" id="UP000823388">
    <property type="component" value="Chromosome 5K"/>
</dbReference>
<protein>
    <submittedName>
        <fullName evidence="1">Uncharacterized protein</fullName>
    </submittedName>
</protein>
<dbReference type="AlphaFoldDB" id="A0A8T0SV71"/>
<reference evidence="1" key="1">
    <citation type="submission" date="2020-05" db="EMBL/GenBank/DDBJ databases">
        <title>WGS assembly of Panicum virgatum.</title>
        <authorList>
            <person name="Lovell J.T."/>
            <person name="Jenkins J."/>
            <person name="Shu S."/>
            <person name="Juenger T.E."/>
            <person name="Schmutz J."/>
        </authorList>
    </citation>
    <scope>NUCLEOTIDE SEQUENCE</scope>
    <source>
        <strain evidence="1">AP13</strain>
    </source>
</reference>
<evidence type="ECO:0000313" key="1">
    <source>
        <dbReference type="EMBL" id="KAG2602541.1"/>
    </source>
</evidence>
<gene>
    <name evidence="1" type="ORF">PVAP13_5KG695550</name>
</gene>